<accession>A0A9P9E5B8</accession>
<dbReference type="Pfam" id="PF01738">
    <property type="entry name" value="DLH"/>
    <property type="match status" value="1"/>
</dbReference>
<dbReference type="GO" id="GO:0016787">
    <property type="term" value="F:hydrolase activity"/>
    <property type="evidence" value="ECO:0007669"/>
    <property type="project" value="UniProtKB-KW"/>
</dbReference>
<dbReference type="PANTHER" id="PTHR48081:SF6">
    <property type="entry name" value="PEPTIDASE S9 PROLYL OLIGOPEPTIDASE CATALYTIC DOMAIN-CONTAINING PROTEIN"/>
    <property type="match status" value="1"/>
</dbReference>
<evidence type="ECO:0000313" key="4">
    <source>
        <dbReference type="Proteomes" id="UP000717696"/>
    </source>
</evidence>
<dbReference type="Gene3D" id="3.40.50.1820">
    <property type="entry name" value="alpha/beta hydrolase"/>
    <property type="match status" value="1"/>
</dbReference>
<organism evidence="3 4">
    <name type="scientific">Dactylonectria estremocensis</name>
    <dbReference type="NCBI Taxonomy" id="1079267"/>
    <lineage>
        <taxon>Eukaryota</taxon>
        <taxon>Fungi</taxon>
        <taxon>Dikarya</taxon>
        <taxon>Ascomycota</taxon>
        <taxon>Pezizomycotina</taxon>
        <taxon>Sordariomycetes</taxon>
        <taxon>Hypocreomycetidae</taxon>
        <taxon>Hypocreales</taxon>
        <taxon>Nectriaceae</taxon>
        <taxon>Dactylonectria</taxon>
    </lineage>
</organism>
<dbReference type="AlphaFoldDB" id="A0A9P9E5B8"/>
<dbReference type="InterPro" id="IPR050300">
    <property type="entry name" value="GDXG_lipolytic_enzyme"/>
</dbReference>
<dbReference type="SUPFAM" id="SSF53474">
    <property type="entry name" value="alpha/beta-Hydrolases"/>
    <property type="match status" value="1"/>
</dbReference>
<dbReference type="InterPro" id="IPR029058">
    <property type="entry name" value="AB_hydrolase_fold"/>
</dbReference>
<gene>
    <name evidence="3" type="ORF">B0J13DRAFT_508781</name>
</gene>
<feature type="domain" description="Dienelactone hydrolase" evidence="2">
    <location>
        <begin position="208"/>
        <end position="257"/>
    </location>
</feature>
<dbReference type="InterPro" id="IPR002925">
    <property type="entry name" value="Dienelactn_hydro"/>
</dbReference>
<evidence type="ECO:0000256" key="1">
    <source>
        <dbReference type="ARBA" id="ARBA00022801"/>
    </source>
</evidence>
<dbReference type="OrthoDB" id="3669279at2759"/>
<sequence length="278" mass="30176">MLEADQHWPLWEEGDSLDGAFELNTPGGNLDNAVVTAVTRPFLFGYRPAKPNGRGILILGGGGYIELMVGREGIAVAKWLNRLGFYAFVLVHRYPNAQSSPQAPLDDARRALKIMAESGLAPNGVSVCGLSSGGHLGSALLADYPQEWTSPDPDSPRPEFAIIGYGPISTNAVGRTIIENKPPLPPAEKQTLYDIVQPDVQLHIPAPPTFIVYSNNDHIVPVTNAYRLAEGITKAGGPVELHIFADAPHGFALDTKDQPVSNWPLLCETWLKQNKWVE</sequence>
<reference evidence="3" key="1">
    <citation type="journal article" date="2021" name="Nat. Commun.">
        <title>Genetic determinants of endophytism in the Arabidopsis root mycobiome.</title>
        <authorList>
            <person name="Mesny F."/>
            <person name="Miyauchi S."/>
            <person name="Thiergart T."/>
            <person name="Pickel B."/>
            <person name="Atanasova L."/>
            <person name="Karlsson M."/>
            <person name="Huettel B."/>
            <person name="Barry K.W."/>
            <person name="Haridas S."/>
            <person name="Chen C."/>
            <person name="Bauer D."/>
            <person name="Andreopoulos W."/>
            <person name="Pangilinan J."/>
            <person name="LaButti K."/>
            <person name="Riley R."/>
            <person name="Lipzen A."/>
            <person name="Clum A."/>
            <person name="Drula E."/>
            <person name="Henrissat B."/>
            <person name="Kohler A."/>
            <person name="Grigoriev I.V."/>
            <person name="Martin F.M."/>
            <person name="Hacquard S."/>
        </authorList>
    </citation>
    <scope>NUCLEOTIDE SEQUENCE</scope>
    <source>
        <strain evidence="3">MPI-CAGE-AT-0021</strain>
    </source>
</reference>
<proteinExistence type="predicted"/>
<comment type="caution">
    <text evidence="3">The sequence shown here is derived from an EMBL/GenBank/DDBJ whole genome shotgun (WGS) entry which is preliminary data.</text>
</comment>
<dbReference type="Proteomes" id="UP000717696">
    <property type="component" value="Unassembled WGS sequence"/>
</dbReference>
<protein>
    <submittedName>
        <fullName evidence="3">Alpha/Beta hydrolase protein</fullName>
    </submittedName>
</protein>
<name>A0A9P9E5B8_9HYPO</name>
<dbReference type="PANTHER" id="PTHR48081">
    <property type="entry name" value="AB HYDROLASE SUPERFAMILY PROTEIN C4A8.06C"/>
    <property type="match status" value="1"/>
</dbReference>
<keyword evidence="1 3" id="KW-0378">Hydrolase</keyword>
<keyword evidence="4" id="KW-1185">Reference proteome</keyword>
<evidence type="ECO:0000313" key="3">
    <source>
        <dbReference type="EMBL" id="KAH7131695.1"/>
    </source>
</evidence>
<dbReference type="EMBL" id="JAGMUU010000019">
    <property type="protein sequence ID" value="KAH7131695.1"/>
    <property type="molecule type" value="Genomic_DNA"/>
</dbReference>
<evidence type="ECO:0000259" key="2">
    <source>
        <dbReference type="Pfam" id="PF01738"/>
    </source>
</evidence>